<evidence type="ECO:0000256" key="2">
    <source>
        <dbReference type="SAM" id="SignalP"/>
    </source>
</evidence>
<sequence length="306" mass="34050">MRTLRTISLMAAAALAVPAMAATEVNPKLGQNLSIMQDILKKSLGGEEHSVGRVSHSYLLGQGVAFKIDSSGGWFRHMLLAPTAPVAPVPPPAPVAAVSAQAAKAVTVISTGDSFSFSIDEDAIEDMAEAAEALAEQQRDQSDKLRDLRDQRRDLERELRDYERTKRDYEFQSKVGKLDSEQQKELNEANQKAQQVQSKLVELQKTLAVQEQEYQKKQQEQQKLAAQRQAELVAKMGTVFTTTLCDYGASLRELKEDEFVSLQLSLSGRSNAKDHYWLVRKADINQCVTGRINAADLLKKASYYQY</sequence>
<reference evidence="4" key="1">
    <citation type="journal article" date="2019" name="Int. J. Syst. Evol. Microbiol.">
        <title>The Global Catalogue of Microorganisms (GCM) 10K type strain sequencing project: providing services to taxonomists for standard genome sequencing and annotation.</title>
        <authorList>
            <consortium name="The Broad Institute Genomics Platform"/>
            <consortium name="The Broad Institute Genome Sequencing Center for Infectious Disease"/>
            <person name="Wu L."/>
            <person name="Ma J."/>
        </authorList>
    </citation>
    <scope>NUCLEOTIDE SEQUENCE [LARGE SCALE GENOMIC DNA]</scope>
    <source>
        <strain evidence="4">DT28</strain>
    </source>
</reference>
<keyword evidence="2" id="KW-0732">Signal</keyword>
<dbReference type="Proteomes" id="UP001595962">
    <property type="component" value="Unassembled WGS sequence"/>
</dbReference>
<organism evidence="3 4">
    <name type="scientific">Rheinheimera marina</name>
    <dbReference type="NCBI Taxonomy" id="1774958"/>
    <lineage>
        <taxon>Bacteria</taxon>
        <taxon>Pseudomonadati</taxon>
        <taxon>Pseudomonadota</taxon>
        <taxon>Gammaproteobacteria</taxon>
        <taxon>Chromatiales</taxon>
        <taxon>Chromatiaceae</taxon>
        <taxon>Rheinheimera</taxon>
    </lineage>
</organism>
<comment type="caution">
    <text evidence="3">The sequence shown here is derived from an EMBL/GenBank/DDBJ whole genome shotgun (WGS) entry which is preliminary data.</text>
</comment>
<evidence type="ECO:0000256" key="1">
    <source>
        <dbReference type="SAM" id="Coils"/>
    </source>
</evidence>
<feature type="signal peptide" evidence="2">
    <location>
        <begin position="1"/>
        <end position="21"/>
    </location>
</feature>
<evidence type="ECO:0000313" key="4">
    <source>
        <dbReference type="Proteomes" id="UP001595962"/>
    </source>
</evidence>
<feature type="chain" id="PRO_5046713488" evidence="2">
    <location>
        <begin position="22"/>
        <end position="306"/>
    </location>
</feature>
<feature type="coiled-coil region" evidence="1">
    <location>
        <begin position="121"/>
        <end position="229"/>
    </location>
</feature>
<keyword evidence="1" id="KW-0175">Coiled coil</keyword>
<gene>
    <name evidence="3" type="ORF">ACFO3I_10325</name>
</gene>
<protein>
    <submittedName>
        <fullName evidence="3">Uncharacterized protein</fullName>
    </submittedName>
</protein>
<dbReference type="RefSeq" id="WP_377333908.1">
    <property type="nucleotide sequence ID" value="NZ_JBHSGB010000010.1"/>
</dbReference>
<accession>A0ABV9JMC3</accession>
<name>A0ABV9JMC3_9GAMM</name>
<proteinExistence type="predicted"/>
<dbReference type="EMBL" id="JBHSGB010000010">
    <property type="protein sequence ID" value="MFC4655407.1"/>
    <property type="molecule type" value="Genomic_DNA"/>
</dbReference>
<keyword evidence="4" id="KW-1185">Reference proteome</keyword>
<evidence type="ECO:0000313" key="3">
    <source>
        <dbReference type="EMBL" id="MFC4655407.1"/>
    </source>
</evidence>